<dbReference type="PRINTS" id="PR00625">
    <property type="entry name" value="JDOMAIN"/>
</dbReference>
<dbReference type="EMBL" id="VAFM01000001">
    <property type="protein sequence ID" value="TKW61551.1"/>
    <property type="molecule type" value="Genomic_DNA"/>
</dbReference>
<sequence length="196" mass="22384">MTHVCAWPECNEEGTFPAPRNPRDLRDRQYFCAAHIKEFNKRWNGLEGFSEHEIYGMQDGTANWKRPAWNSGLQGQGPSGARVEQPRIDPFADPDDLYGFFKDRVARERQGESLPSTRHLPADVKESCAIFGIERPLEAVTLKKRYITLMKQHHPDVNQSDTAADQSKRINVAYRILSDYAERQGLRTSVAGQHQS</sequence>
<evidence type="ECO:0000313" key="3">
    <source>
        <dbReference type="Proteomes" id="UP000320948"/>
    </source>
</evidence>
<dbReference type="SUPFAM" id="SSF46565">
    <property type="entry name" value="Chaperone J-domain"/>
    <property type="match status" value="1"/>
</dbReference>
<dbReference type="Gene3D" id="1.10.287.110">
    <property type="entry name" value="DnaJ domain"/>
    <property type="match status" value="1"/>
</dbReference>
<accession>A0A6N4R8Y1</accession>
<dbReference type="CDD" id="cd06257">
    <property type="entry name" value="DnaJ"/>
    <property type="match status" value="1"/>
</dbReference>
<dbReference type="Proteomes" id="UP000320948">
    <property type="component" value="Unassembled WGS sequence"/>
</dbReference>
<gene>
    <name evidence="2" type="ORF">DI628_02700</name>
</gene>
<evidence type="ECO:0000313" key="2">
    <source>
        <dbReference type="EMBL" id="TKW61551.1"/>
    </source>
</evidence>
<comment type="caution">
    <text evidence="2">The sequence shown here is derived from an EMBL/GenBank/DDBJ whole genome shotgun (WGS) entry which is preliminary data.</text>
</comment>
<dbReference type="PROSITE" id="PS50076">
    <property type="entry name" value="DNAJ_2"/>
    <property type="match status" value="1"/>
</dbReference>
<proteinExistence type="predicted"/>
<protein>
    <submittedName>
        <fullName evidence="2">J domain-containing protein</fullName>
    </submittedName>
</protein>
<dbReference type="InterPro" id="IPR036869">
    <property type="entry name" value="J_dom_sf"/>
</dbReference>
<dbReference type="AlphaFoldDB" id="A0A6N4R8Y1"/>
<feature type="domain" description="J" evidence="1">
    <location>
        <begin position="126"/>
        <end position="182"/>
    </location>
</feature>
<dbReference type="SMART" id="SM00271">
    <property type="entry name" value="DnaJ"/>
    <property type="match status" value="1"/>
</dbReference>
<organism evidence="2 3">
    <name type="scientific">Blastochloris viridis</name>
    <name type="common">Rhodopseudomonas viridis</name>
    <dbReference type="NCBI Taxonomy" id="1079"/>
    <lineage>
        <taxon>Bacteria</taxon>
        <taxon>Pseudomonadati</taxon>
        <taxon>Pseudomonadota</taxon>
        <taxon>Alphaproteobacteria</taxon>
        <taxon>Hyphomicrobiales</taxon>
        <taxon>Blastochloridaceae</taxon>
        <taxon>Blastochloris</taxon>
    </lineage>
</organism>
<evidence type="ECO:0000259" key="1">
    <source>
        <dbReference type="PROSITE" id="PS50076"/>
    </source>
</evidence>
<reference evidence="2 3" key="1">
    <citation type="journal article" date="2017" name="Nat. Commun.">
        <title>In situ click chemistry generation of cyclooxygenase-2 inhibitors.</title>
        <authorList>
            <person name="Bhardwaj A."/>
            <person name="Kaur J."/>
            <person name="Wuest M."/>
            <person name="Wuest F."/>
        </authorList>
    </citation>
    <scope>NUCLEOTIDE SEQUENCE [LARGE SCALE GENOMIC DNA]</scope>
    <source>
        <strain evidence="2">S2_018_000_R2_106</strain>
    </source>
</reference>
<dbReference type="Pfam" id="PF00226">
    <property type="entry name" value="DnaJ"/>
    <property type="match status" value="1"/>
</dbReference>
<dbReference type="InterPro" id="IPR001623">
    <property type="entry name" value="DnaJ_domain"/>
</dbReference>
<name>A0A6N4R8Y1_BLAVI</name>